<dbReference type="RefSeq" id="WP_192140639.1">
    <property type="nucleotide sequence ID" value="NZ_JACYXZ010000001.1"/>
</dbReference>
<keyword evidence="5" id="KW-0597">Phosphoprotein</keyword>
<protein>
    <recommendedName>
        <fullName evidence="3">histidine kinase</fullName>
        <ecNumber evidence="3">2.7.13.3</ecNumber>
    </recommendedName>
</protein>
<accession>A0A927Q0S2</accession>
<keyword evidence="8" id="KW-0902">Two-component regulatory system</keyword>
<comment type="subcellular location">
    <subcellularLocation>
        <location evidence="2">Cell membrane</location>
        <topology evidence="2">Multi-pass membrane protein</topology>
    </subcellularLocation>
</comment>
<dbReference type="Gene3D" id="1.10.287.130">
    <property type="match status" value="1"/>
</dbReference>
<proteinExistence type="predicted"/>
<evidence type="ECO:0000313" key="11">
    <source>
        <dbReference type="Proteomes" id="UP000616839"/>
    </source>
</evidence>
<keyword evidence="6" id="KW-0808">Transferase</keyword>
<dbReference type="InterPro" id="IPR050980">
    <property type="entry name" value="2C_sensor_his_kinase"/>
</dbReference>
<evidence type="ECO:0000256" key="7">
    <source>
        <dbReference type="ARBA" id="ARBA00022777"/>
    </source>
</evidence>
<dbReference type="CDD" id="cd00082">
    <property type="entry name" value="HisKA"/>
    <property type="match status" value="1"/>
</dbReference>
<evidence type="ECO:0000256" key="3">
    <source>
        <dbReference type="ARBA" id="ARBA00012438"/>
    </source>
</evidence>
<reference evidence="10" key="1">
    <citation type="submission" date="2020-09" db="EMBL/GenBank/DDBJ databases">
        <title>Nocardioides sp. strain MJB4 16S ribosomal RNA gene Genome sequencing and assembly.</title>
        <authorList>
            <person name="Kim I."/>
        </authorList>
    </citation>
    <scope>NUCLEOTIDE SEQUENCE</scope>
    <source>
        <strain evidence="10">MJB4</strain>
    </source>
</reference>
<keyword evidence="4" id="KW-1003">Cell membrane</keyword>
<evidence type="ECO:0000256" key="1">
    <source>
        <dbReference type="ARBA" id="ARBA00000085"/>
    </source>
</evidence>
<keyword evidence="7 10" id="KW-0418">Kinase</keyword>
<comment type="caution">
    <text evidence="10">The sequence shown here is derived from an EMBL/GenBank/DDBJ whole genome shotgun (WGS) entry which is preliminary data.</text>
</comment>
<name>A0A927Q0S2_9ACTN</name>
<dbReference type="InterPro" id="IPR003661">
    <property type="entry name" value="HisK_dim/P_dom"/>
</dbReference>
<keyword evidence="11" id="KW-1185">Reference proteome</keyword>
<evidence type="ECO:0000256" key="2">
    <source>
        <dbReference type="ARBA" id="ARBA00004651"/>
    </source>
</evidence>
<evidence type="ECO:0000313" key="10">
    <source>
        <dbReference type="EMBL" id="MBD8868754.1"/>
    </source>
</evidence>
<keyword evidence="9" id="KW-0472">Membrane</keyword>
<gene>
    <name evidence="10" type="ORF">IE331_03855</name>
</gene>
<dbReference type="Proteomes" id="UP000616839">
    <property type="component" value="Unassembled WGS sequence"/>
</dbReference>
<dbReference type="EC" id="2.7.13.3" evidence="3"/>
<evidence type="ECO:0000256" key="9">
    <source>
        <dbReference type="SAM" id="Phobius"/>
    </source>
</evidence>
<feature type="transmembrane region" description="Helical" evidence="9">
    <location>
        <begin position="130"/>
        <end position="149"/>
    </location>
</feature>
<organism evidence="10 11">
    <name type="scientific">Nocardioides donggukensis</name>
    <dbReference type="NCBI Taxonomy" id="2774019"/>
    <lineage>
        <taxon>Bacteria</taxon>
        <taxon>Bacillati</taxon>
        <taxon>Actinomycetota</taxon>
        <taxon>Actinomycetes</taxon>
        <taxon>Propionibacteriales</taxon>
        <taxon>Nocardioidaceae</taxon>
        <taxon>Nocardioides</taxon>
    </lineage>
</organism>
<sequence length="399" mass="42539">MRERLTAAFVLIAVLVLTVVGIARLVASEDLVRAQAADALGREARMAAVVLVERDAAGQPVDEATLADLVAPDSMLEYRRGDRVLRASGADYDAAAEHEEGAAEVGEVRVVVRGASADLAAALAGNRTSLLVLLLALVLVAALVGFAAARWISAPFRSLAEASRGLSRGRFDLDLPRSSLPEVASIEKALRLGAGQVEQWMVRDRALLRHASHMLRTPVTALRLELEDALQPGGEPVDAREVLERCVAELVRLDAMLGELLSGTLDRNPMAWSEVSVREVAEAVGERWRSDLGESVELRVHVDNGAAERLMPGPLEQVLDALLGAVRVSRSESVGLRFAGQDRYVRVGVTSAAPETEPLDEAVQEALQRARVLAEALGGRVTGALGVDGAGLMVLLPRH</sequence>
<dbReference type="EMBL" id="JACYXZ010000001">
    <property type="protein sequence ID" value="MBD8868754.1"/>
    <property type="molecule type" value="Genomic_DNA"/>
</dbReference>
<dbReference type="GO" id="GO:0000155">
    <property type="term" value="F:phosphorelay sensor kinase activity"/>
    <property type="evidence" value="ECO:0007669"/>
    <property type="project" value="InterPro"/>
</dbReference>
<keyword evidence="9" id="KW-0812">Transmembrane</keyword>
<dbReference type="PANTHER" id="PTHR44936:SF9">
    <property type="entry name" value="SENSOR PROTEIN CREC"/>
    <property type="match status" value="1"/>
</dbReference>
<evidence type="ECO:0000256" key="5">
    <source>
        <dbReference type="ARBA" id="ARBA00022553"/>
    </source>
</evidence>
<evidence type="ECO:0000256" key="6">
    <source>
        <dbReference type="ARBA" id="ARBA00022679"/>
    </source>
</evidence>
<dbReference type="PANTHER" id="PTHR44936">
    <property type="entry name" value="SENSOR PROTEIN CREC"/>
    <property type="match status" value="1"/>
</dbReference>
<comment type="catalytic activity">
    <reaction evidence="1">
        <text>ATP + protein L-histidine = ADP + protein N-phospho-L-histidine.</text>
        <dbReference type="EC" id="2.7.13.3"/>
    </reaction>
</comment>
<dbReference type="GO" id="GO:0005886">
    <property type="term" value="C:plasma membrane"/>
    <property type="evidence" value="ECO:0007669"/>
    <property type="project" value="UniProtKB-SubCell"/>
</dbReference>
<dbReference type="AlphaFoldDB" id="A0A927Q0S2"/>
<keyword evidence="9" id="KW-1133">Transmembrane helix</keyword>
<dbReference type="SUPFAM" id="SSF47384">
    <property type="entry name" value="Homodimeric domain of signal transducing histidine kinase"/>
    <property type="match status" value="1"/>
</dbReference>
<evidence type="ECO:0000256" key="4">
    <source>
        <dbReference type="ARBA" id="ARBA00022475"/>
    </source>
</evidence>
<dbReference type="Gene3D" id="6.10.340.10">
    <property type="match status" value="1"/>
</dbReference>
<evidence type="ECO:0000256" key="8">
    <source>
        <dbReference type="ARBA" id="ARBA00023012"/>
    </source>
</evidence>
<dbReference type="InterPro" id="IPR036097">
    <property type="entry name" value="HisK_dim/P_sf"/>
</dbReference>